<evidence type="ECO:0000313" key="8">
    <source>
        <dbReference type="EMBL" id="RDV01668.1"/>
    </source>
</evidence>
<organism evidence="8 9">
    <name type="scientific">Sphingorhabdus pulchriflava</name>
    <dbReference type="NCBI Taxonomy" id="2292257"/>
    <lineage>
        <taxon>Bacteria</taxon>
        <taxon>Pseudomonadati</taxon>
        <taxon>Pseudomonadota</taxon>
        <taxon>Alphaproteobacteria</taxon>
        <taxon>Sphingomonadales</taxon>
        <taxon>Sphingomonadaceae</taxon>
        <taxon>Sphingorhabdus</taxon>
    </lineage>
</organism>
<dbReference type="GO" id="GO:0006744">
    <property type="term" value="P:ubiquinone biosynthetic process"/>
    <property type="evidence" value="ECO:0007669"/>
    <property type="project" value="UniProtKB-KW"/>
</dbReference>
<dbReference type="PANTHER" id="PTHR21427">
    <property type="entry name" value="UBIQUINONE BIOSYNTHESIS PROTEIN COQ9, MITOCHONDRIAL"/>
    <property type="match status" value="1"/>
</dbReference>
<dbReference type="InterPro" id="IPR012762">
    <property type="entry name" value="Ubiq_biosynth_COQ9"/>
</dbReference>
<dbReference type="GO" id="GO:0008289">
    <property type="term" value="F:lipid binding"/>
    <property type="evidence" value="ECO:0007669"/>
    <property type="project" value="UniProtKB-KW"/>
</dbReference>
<dbReference type="EMBL" id="QRGP01000003">
    <property type="protein sequence ID" value="RDV01668.1"/>
    <property type="molecule type" value="Genomic_DNA"/>
</dbReference>
<evidence type="ECO:0000313" key="9">
    <source>
        <dbReference type="Proteomes" id="UP000263833"/>
    </source>
</evidence>
<evidence type="ECO:0000256" key="4">
    <source>
        <dbReference type="ARBA" id="ARBA00022946"/>
    </source>
</evidence>
<dbReference type="Pfam" id="PF08511">
    <property type="entry name" value="COQ9"/>
    <property type="match status" value="1"/>
</dbReference>
<dbReference type="OrthoDB" id="7201143at2"/>
<comment type="pathway">
    <text evidence="1">Cofactor biosynthesis; ubiquinone biosynthesis.</text>
</comment>
<dbReference type="RefSeq" id="WP_115550448.1">
    <property type="nucleotide sequence ID" value="NZ_QRGP01000003.1"/>
</dbReference>
<evidence type="ECO:0000256" key="3">
    <source>
        <dbReference type="ARBA" id="ARBA00022688"/>
    </source>
</evidence>
<dbReference type="AlphaFoldDB" id="A0A371B279"/>
<sequence length="225" mass="24883">MGSMASSPLPADPTLDEIREAVAPRLAAHAAFDGWNVTAVEAAAFEVGVDADLAKLALKGGPMELIEAWIGSVDAEMAFRLPPEKLAAMKIRERITALVATRLEIAAPDREGQRRALAIMAMPQNVAAAARIGWRSADRMWRLAGDTATDFNHYTKRMTLSAVYASTLAVFANDDSDDFAETRAFLDRRIENVMQFEKAKAQAKKRREYMPSLSRFIGRLRYPPR</sequence>
<keyword evidence="4" id="KW-0809">Transit peptide</keyword>
<keyword evidence="3" id="KW-0831">Ubiquinone biosynthesis</keyword>
<evidence type="ECO:0000256" key="5">
    <source>
        <dbReference type="ARBA" id="ARBA00023121"/>
    </source>
</evidence>
<dbReference type="Gene3D" id="1.10.357.10">
    <property type="entry name" value="Tetracycline Repressor, domain 2"/>
    <property type="match status" value="1"/>
</dbReference>
<proteinExistence type="inferred from homology"/>
<reference evidence="9" key="1">
    <citation type="submission" date="2018-08" db="EMBL/GenBank/DDBJ databases">
        <authorList>
            <person name="Kim S.-J."/>
            <person name="Jung G.-Y."/>
        </authorList>
    </citation>
    <scope>NUCLEOTIDE SEQUENCE [LARGE SCALE GENOMIC DNA]</scope>
    <source>
        <strain evidence="9">GY_G</strain>
    </source>
</reference>
<evidence type="ECO:0000256" key="6">
    <source>
        <dbReference type="ARBA" id="ARBA00058104"/>
    </source>
</evidence>
<name>A0A371B279_9SPHN</name>
<comment type="function">
    <text evidence="6">Membrane-associated protein that warps the membrane surface to access and bind aromatic isoprenes with high specificity, including ubiquinone (CoQ) isoprene intermediates and presents them directly to COQ7, therefore facilitating the COQ7-mediated hydroxylase step. Participates in the biosynthesis of coenzyme Q, also named ubiquinone, an essential lipid-soluble electron transporter for aerobic cellular respiration.</text>
</comment>
<dbReference type="PANTHER" id="PTHR21427:SF19">
    <property type="entry name" value="UBIQUINONE BIOSYNTHESIS PROTEIN COQ9, MITOCHONDRIAL"/>
    <property type="match status" value="1"/>
</dbReference>
<dbReference type="InterPro" id="IPR013718">
    <property type="entry name" value="COQ9_C"/>
</dbReference>
<evidence type="ECO:0000256" key="2">
    <source>
        <dbReference type="ARBA" id="ARBA00010766"/>
    </source>
</evidence>
<feature type="domain" description="COQ9 C-terminal" evidence="7">
    <location>
        <begin position="127"/>
        <end position="197"/>
    </location>
</feature>
<dbReference type="NCBIfam" id="TIGR02396">
    <property type="entry name" value="diverge_rpsU"/>
    <property type="match status" value="1"/>
</dbReference>
<gene>
    <name evidence="8" type="ORF">DXH95_15400</name>
</gene>
<protein>
    <submittedName>
        <fullName evidence="8">COQ9 family protein</fullName>
    </submittedName>
</protein>
<comment type="caution">
    <text evidence="8">The sequence shown here is derived from an EMBL/GenBank/DDBJ whole genome shotgun (WGS) entry which is preliminary data.</text>
</comment>
<comment type="similarity">
    <text evidence="2">Belongs to the COQ9 family.</text>
</comment>
<accession>A0A371B279</accession>
<evidence type="ECO:0000256" key="1">
    <source>
        <dbReference type="ARBA" id="ARBA00004749"/>
    </source>
</evidence>
<evidence type="ECO:0000259" key="7">
    <source>
        <dbReference type="Pfam" id="PF08511"/>
    </source>
</evidence>
<keyword evidence="5" id="KW-0446">Lipid-binding</keyword>
<keyword evidence="9" id="KW-1185">Reference proteome</keyword>
<dbReference type="Proteomes" id="UP000263833">
    <property type="component" value="Unassembled WGS sequence"/>
</dbReference>